<dbReference type="Proteomes" id="UP000072189">
    <property type="component" value="Unassembled WGS sequence"/>
</dbReference>
<name>A0A147F258_MICTE</name>
<dbReference type="AlphaFoldDB" id="A0A147F258"/>
<accession>A0A147F258</accession>
<gene>
    <name evidence="1" type="ORF">RSA3_17980</name>
</gene>
<organism evidence="1 2">
    <name type="scientific">Microbacterium testaceum</name>
    <name type="common">Aureobacterium testaceum</name>
    <name type="synonym">Brevibacterium testaceum</name>
    <dbReference type="NCBI Taxonomy" id="2033"/>
    <lineage>
        <taxon>Bacteria</taxon>
        <taxon>Bacillati</taxon>
        <taxon>Actinomycetota</taxon>
        <taxon>Actinomycetes</taxon>
        <taxon>Micrococcales</taxon>
        <taxon>Microbacteriaceae</taxon>
        <taxon>Microbacterium</taxon>
    </lineage>
</organism>
<protein>
    <submittedName>
        <fullName evidence="1">Uncharacterized protein</fullName>
    </submittedName>
</protein>
<comment type="caution">
    <text evidence="1">The sequence shown here is derived from an EMBL/GenBank/DDBJ whole genome shotgun (WGS) entry which is preliminary data.</text>
</comment>
<evidence type="ECO:0000313" key="1">
    <source>
        <dbReference type="EMBL" id="KTS04440.1"/>
    </source>
</evidence>
<reference evidence="1 2" key="1">
    <citation type="journal article" date="2016" name="Front. Microbiol.">
        <title>Genomic Resource of Rice Seed Associated Bacteria.</title>
        <authorList>
            <person name="Midha S."/>
            <person name="Bansal K."/>
            <person name="Sharma S."/>
            <person name="Kumar N."/>
            <person name="Patil P.P."/>
            <person name="Chaudhry V."/>
            <person name="Patil P.B."/>
        </authorList>
    </citation>
    <scope>NUCLEOTIDE SEQUENCE [LARGE SCALE GENOMIC DNA]</scope>
    <source>
        <strain evidence="1 2">RSA3</strain>
    </source>
</reference>
<dbReference type="PROSITE" id="PS51318">
    <property type="entry name" value="TAT"/>
    <property type="match status" value="1"/>
</dbReference>
<sequence>MENTPEITAVDGGLPRRTVLAGAAWTIPVIAAATITPTASASGTLQLAFDKTTYNGTACSTITGAYVTATTNGVATTGASITVSLSNGYTFSGGSTSATGLSGTDGRYMVPDINVPAAGGTATATATSGSSTGTATLSAAAVPDGVPKNGSITGPYT</sequence>
<evidence type="ECO:0000313" key="2">
    <source>
        <dbReference type="Proteomes" id="UP000072189"/>
    </source>
</evidence>
<dbReference type="EMBL" id="LDRV01000163">
    <property type="protein sequence ID" value="KTS04440.1"/>
    <property type="molecule type" value="Genomic_DNA"/>
</dbReference>
<feature type="non-terminal residue" evidence="1">
    <location>
        <position position="157"/>
    </location>
</feature>
<proteinExistence type="predicted"/>
<dbReference type="InterPro" id="IPR006311">
    <property type="entry name" value="TAT_signal"/>
</dbReference>